<gene>
    <name evidence="1" type="ORF">CH363_17840</name>
</gene>
<sequence>MPVIGNFLKWLYLRLSIFRKFPGSASYWESRYQEGGSSGAGSYNFLAEFKAEIINAFVQENKVQTIIEFGCGDGNQLKLAQYPKYIGFDISPSAISICRELFKNDKNKNFKVLSDYSNEKAELVLSLDVIYHLVEDEVFEQYIRNIFNASDKYVIIYSSDVDLPREFHVRHRKFSKWIEEHIPEWNLEKHIPNRYPYHGNHWKGSLADFFIYRKRKK</sequence>
<comment type="caution">
    <text evidence="1">The sequence shown here is derived from an EMBL/GenBank/DDBJ whole genome shotgun (WGS) entry which is preliminary data.</text>
</comment>
<dbReference type="SUPFAM" id="SSF53335">
    <property type="entry name" value="S-adenosyl-L-methionine-dependent methyltransferases"/>
    <property type="match status" value="1"/>
</dbReference>
<dbReference type="CDD" id="cd02440">
    <property type="entry name" value="AdoMet_MTases"/>
    <property type="match status" value="1"/>
</dbReference>
<evidence type="ECO:0000313" key="2">
    <source>
        <dbReference type="Proteomes" id="UP000231857"/>
    </source>
</evidence>
<dbReference type="Pfam" id="PF13489">
    <property type="entry name" value="Methyltransf_23"/>
    <property type="match status" value="1"/>
</dbReference>
<dbReference type="Proteomes" id="UP000231857">
    <property type="component" value="Unassembled WGS sequence"/>
</dbReference>
<evidence type="ECO:0008006" key="3">
    <source>
        <dbReference type="Google" id="ProtNLM"/>
    </source>
</evidence>
<keyword evidence="2" id="KW-1185">Reference proteome</keyword>
<reference evidence="1 2" key="1">
    <citation type="submission" date="2017-07" db="EMBL/GenBank/DDBJ databases">
        <title>Leptospira spp. isolated from tropical soils.</title>
        <authorList>
            <person name="Thibeaux R."/>
            <person name="Iraola G."/>
            <person name="Ferres I."/>
            <person name="Bierque E."/>
            <person name="Girault D."/>
            <person name="Soupe-Gilbert M.-E."/>
            <person name="Picardeau M."/>
            <person name="Goarant C."/>
        </authorList>
    </citation>
    <scope>NUCLEOTIDE SEQUENCE [LARGE SCALE GENOMIC DNA]</scope>
    <source>
        <strain evidence="1 2">ATI7-C-A2</strain>
    </source>
</reference>
<organism evidence="1 2">
    <name type="scientific">Leptospira haakeii</name>
    <dbReference type="NCBI Taxonomy" id="2023198"/>
    <lineage>
        <taxon>Bacteria</taxon>
        <taxon>Pseudomonadati</taxon>
        <taxon>Spirochaetota</taxon>
        <taxon>Spirochaetia</taxon>
        <taxon>Leptospirales</taxon>
        <taxon>Leptospiraceae</taxon>
        <taxon>Leptospira</taxon>
    </lineage>
</organism>
<dbReference type="InterPro" id="IPR029063">
    <property type="entry name" value="SAM-dependent_MTases_sf"/>
</dbReference>
<dbReference type="Gene3D" id="3.40.50.150">
    <property type="entry name" value="Vaccinia Virus protein VP39"/>
    <property type="match status" value="1"/>
</dbReference>
<accession>A0ABX4PGY7</accession>
<dbReference type="EMBL" id="NPEI01000015">
    <property type="protein sequence ID" value="PKA14641.1"/>
    <property type="molecule type" value="Genomic_DNA"/>
</dbReference>
<protein>
    <recommendedName>
        <fullName evidence="3">Methyltransferase type 11 domain-containing protein</fullName>
    </recommendedName>
</protein>
<proteinExistence type="predicted"/>
<name>A0ABX4PGY7_9LEPT</name>
<evidence type="ECO:0000313" key="1">
    <source>
        <dbReference type="EMBL" id="PKA14641.1"/>
    </source>
</evidence>